<feature type="domain" description="Fibronectin type III-like" evidence="5">
    <location>
        <begin position="308"/>
        <end position="384"/>
    </location>
</feature>
<evidence type="ECO:0000256" key="4">
    <source>
        <dbReference type="RuleBase" id="RU361161"/>
    </source>
</evidence>
<dbReference type="PROSITE" id="PS00775">
    <property type="entry name" value="GLYCOSYL_HYDROL_F3"/>
    <property type="match status" value="1"/>
</dbReference>
<evidence type="ECO:0000313" key="7">
    <source>
        <dbReference type="Proteomes" id="UP000006546"/>
    </source>
</evidence>
<dbReference type="Proteomes" id="UP000006546">
    <property type="component" value="Chromosome"/>
</dbReference>
<evidence type="ECO:0000256" key="3">
    <source>
        <dbReference type="ARBA" id="ARBA00023277"/>
    </source>
</evidence>
<evidence type="ECO:0000259" key="5">
    <source>
        <dbReference type="SMART" id="SM01217"/>
    </source>
</evidence>
<evidence type="ECO:0000313" key="6">
    <source>
        <dbReference type="EMBL" id="AEE17728.1"/>
    </source>
</evidence>
<name>F4LLT4_TREBD</name>
<evidence type="ECO:0000256" key="1">
    <source>
        <dbReference type="ARBA" id="ARBA00005336"/>
    </source>
</evidence>
<dbReference type="InterPro" id="IPR026891">
    <property type="entry name" value="Fn3-like"/>
</dbReference>
<evidence type="ECO:0000256" key="2">
    <source>
        <dbReference type="ARBA" id="ARBA00022801"/>
    </source>
</evidence>
<reference evidence="7" key="1">
    <citation type="submission" date="2011-04" db="EMBL/GenBank/DDBJ databases">
        <title>The complete genome of Treponema brennaborense DSM 12168.</title>
        <authorList>
            <person name="Lucas S."/>
            <person name="Han J."/>
            <person name="Lapidus A."/>
            <person name="Bruce D."/>
            <person name="Goodwin L."/>
            <person name="Pitluck S."/>
            <person name="Peters L."/>
            <person name="Kyrpides N."/>
            <person name="Mavromatis K."/>
            <person name="Ivanova N."/>
            <person name="Mikhailova N."/>
            <person name="Pagani I."/>
            <person name="Teshima H."/>
            <person name="Detter J.C."/>
            <person name="Tapia R."/>
            <person name="Han C."/>
            <person name="Land M."/>
            <person name="Hauser L."/>
            <person name="Markowitz V."/>
            <person name="Cheng J.-F."/>
            <person name="Hugenholtz P."/>
            <person name="Woyke T."/>
            <person name="Wu D."/>
            <person name="Gronow S."/>
            <person name="Wellnitz S."/>
            <person name="Brambilla E."/>
            <person name="Klenk H.-P."/>
            <person name="Eisen J.A."/>
        </authorList>
    </citation>
    <scope>NUCLEOTIDE SEQUENCE [LARGE SCALE GENOMIC DNA]</scope>
    <source>
        <strain evidence="7">DSM 12168 / CIP 105900 / DD5/3</strain>
    </source>
</reference>
<gene>
    <name evidence="6" type="ordered locus">Trebr_2319</name>
</gene>
<dbReference type="InterPro" id="IPR050288">
    <property type="entry name" value="Cellulose_deg_GH3"/>
</dbReference>
<dbReference type="Gene3D" id="2.60.40.10">
    <property type="entry name" value="Immunoglobulins"/>
    <property type="match status" value="1"/>
</dbReference>
<dbReference type="RefSeq" id="WP_013759429.1">
    <property type="nucleotide sequence ID" value="NC_015500.1"/>
</dbReference>
<keyword evidence="7" id="KW-1185">Reference proteome</keyword>
<dbReference type="SUPFAM" id="SSF51445">
    <property type="entry name" value="(Trans)glycosidases"/>
    <property type="match status" value="1"/>
</dbReference>
<protein>
    <submittedName>
        <fullName evidence="6">Beta-glucosidase</fullName>
        <ecNumber evidence="6">3.2.1.21</ecNumber>
    </submittedName>
</protein>
<dbReference type="KEGG" id="tbe:Trebr_2319"/>
<dbReference type="EC" id="3.2.1.21" evidence="6"/>
<dbReference type="HOGENOM" id="CLU_005235_0_0_12"/>
<dbReference type="GO" id="GO:0008422">
    <property type="term" value="F:beta-glucosidase activity"/>
    <property type="evidence" value="ECO:0007669"/>
    <property type="project" value="UniProtKB-EC"/>
</dbReference>
<proteinExistence type="inferred from homology"/>
<sequence length="927" mass="100359">MTLDWNEYIETAVQAAGEGIVLLKNDRNVLPLPAGCRVAVYGRIQTHYYKSGTGSGGLVNVSGVIGILDALLSCPDVSVNRELLARYREWEETHPFDEGIGWGNEPWSQEEMPLDYAAAAAAAAESDVALVIIGRSAGEDKDNKDVPGAYRLSATEKDMLKTVRAAHAKMVVLLNTGGIMDTQGLCDLAPDALAYVWQGGMIGGRGVCDVLTGRVSPSGKLTDTIAKTIADYPSSPYFGDAVRNFYAEDIYVGYRYFETAAPEAVLYPFGFGLSYTTFDVAVRSFSAENGTVRTAVAVTNTGGRRGKEAVQLYAQCPQGKLGKPKRVLVAFGKTRELGSGESQTLTFELAESLFASYDDGGVTGYPSCYVLESGTYTVYAGTSVRDVREAGSFTVEKTRVTETLKQLLAPERPFRRMKPRADENGMDWEGVPLSRESEPVRRAAAIPSEIPYTGDAGITLADVRRGGSSMEAFVAQFSDDDLSCVIRGEGMGSPKVTPGTAGAFGGVSAALKKFGVPCACCADGPSGMRLDSGAKAFSLPCGTLLACTFNTELVERLFFFTGLEMAKNRVDVLLGPGMNVHRHPLNGRNFEYFSEDPLVTGKMAAAQIRGLHSAGSTGTLKHFCCNNQEFKRAEADVAVSERALREIYLKGYEIAVKEGGADAIMTMYGSLNGMWAASRFDLNTAILRGEWGFDGVVMTDWWAVMNDYGASPSKTNFAAMARAQNDLYMVCLDAAVNSTGDNTLEALASGTLARSELQRSAANICRFLMKTRAFRRLSGTEDAVTVVNRPAEDRSFLPDEVVYHTLSDSLELDLSAVDTSKDADFVIALNTERLGGYDMELTGASDLGELSQIPVTVFSQGIAAGTFTWNGTGGAWLTQTRKICINMKYVIIRLYFSRNGLRLKNLKITFRVDKDAITDPQEYMQLF</sequence>
<dbReference type="InterPro" id="IPR019800">
    <property type="entry name" value="Glyco_hydro_3_AS"/>
</dbReference>
<dbReference type="eggNOG" id="COG1472">
    <property type="taxonomic scope" value="Bacteria"/>
</dbReference>
<dbReference type="AlphaFoldDB" id="F4LLT4"/>
<keyword evidence="2 4" id="KW-0378">Hydrolase</keyword>
<dbReference type="Gene3D" id="3.40.50.1700">
    <property type="entry name" value="Glycoside hydrolase family 3 C-terminal domain"/>
    <property type="match status" value="1"/>
</dbReference>
<dbReference type="PANTHER" id="PTHR42715">
    <property type="entry name" value="BETA-GLUCOSIDASE"/>
    <property type="match status" value="1"/>
</dbReference>
<organism evidence="6 7">
    <name type="scientific">Treponema brennaborense (strain DSM 12168 / CIP 105900 / DD5/3)</name>
    <dbReference type="NCBI Taxonomy" id="906968"/>
    <lineage>
        <taxon>Bacteria</taxon>
        <taxon>Pseudomonadati</taxon>
        <taxon>Spirochaetota</taxon>
        <taxon>Spirochaetia</taxon>
        <taxon>Spirochaetales</taxon>
        <taxon>Treponemataceae</taxon>
        <taxon>Treponema</taxon>
    </lineage>
</organism>
<dbReference type="OrthoDB" id="9805821at2"/>
<dbReference type="InterPro" id="IPR001764">
    <property type="entry name" value="Glyco_hydro_3_N"/>
</dbReference>
<dbReference type="EMBL" id="CP002696">
    <property type="protein sequence ID" value="AEE17728.1"/>
    <property type="molecule type" value="Genomic_DNA"/>
</dbReference>
<keyword evidence="4 6" id="KW-0326">Glycosidase</keyword>
<dbReference type="InterPro" id="IPR036881">
    <property type="entry name" value="Glyco_hydro_3_C_sf"/>
</dbReference>
<dbReference type="InterPro" id="IPR017853">
    <property type="entry name" value="GH"/>
</dbReference>
<dbReference type="PRINTS" id="PR00133">
    <property type="entry name" value="GLHYDRLASE3"/>
</dbReference>
<dbReference type="Pfam" id="PF00933">
    <property type="entry name" value="Glyco_hydro_3"/>
    <property type="match status" value="1"/>
</dbReference>
<dbReference type="SMART" id="SM01217">
    <property type="entry name" value="Fn3_like"/>
    <property type="match status" value="1"/>
</dbReference>
<dbReference type="PANTHER" id="PTHR42715:SF10">
    <property type="entry name" value="BETA-GLUCOSIDASE"/>
    <property type="match status" value="1"/>
</dbReference>
<dbReference type="Pfam" id="PF14310">
    <property type="entry name" value="Fn3-like"/>
    <property type="match status" value="1"/>
</dbReference>
<comment type="similarity">
    <text evidence="1 4">Belongs to the glycosyl hydrolase 3 family.</text>
</comment>
<accession>F4LLT4</accession>
<dbReference type="STRING" id="906968.Trebr_2319"/>
<dbReference type="GO" id="GO:0005975">
    <property type="term" value="P:carbohydrate metabolic process"/>
    <property type="evidence" value="ECO:0007669"/>
    <property type="project" value="InterPro"/>
</dbReference>
<dbReference type="Gene3D" id="3.20.20.300">
    <property type="entry name" value="Glycoside hydrolase, family 3, N-terminal domain"/>
    <property type="match status" value="1"/>
</dbReference>
<dbReference type="Pfam" id="PF01915">
    <property type="entry name" value="Glyco_hydro_3_C"/>
    <property type="match status" value="1"/>
</dbReference>
<dbReference type="InterPro" id="IPR002772">
    <property type="entry name" value="Glyco_hydro_3_C"/>
</dbReference>
<dbReference type="SUPFAM" id="SSF52279">
    <property type="entry name" value="Beta-D-glucan exohydrolase, C-terminal domain"/>
    <property type="match status" value="1"/>
</dbReference>
<dbReference type="InterPro" id="IPR013783">
    <property type="entry name" value="Ig-like_fold"/>
</dbReference>
<dbReference type="InterPro" id="IPR036962">
    <property type="entry name" value="Glyco_hydro_3_N_sf"/>
</dbReference>
<keyword evidence="3" id="KW-0119">Carbohydrate metabolism</keyword>